<dbReference type="EC" id="3.1.1.17" evidence="6"/>
<dbReference type="InterPro" id="IPR005511">
    <property type="entry name" value="SMP-30"/>
</dbReference>
<sequence length="339" mass="37555">MHHPRRAVLGAASSVAALAAAPAAWARWEDTVRYPDPAIEILDPSFTRHRLFNAAVERLWTGARWSEGPVWFGDMRAVFWSDIPNNRILRWDEATGRVAEFRKPSNHPNGNTRDREGRLVTCEHDARRVTRTEHDGRITTLADSHDGKPLNSPNDAVVKSDGSVWFTDPPWGINGVYEGTRRAEPQLPTNVYRLDPQSRRLEVVAGDIRNPNGLAFSPDERRLYVMDGGMSPRVIRVFDVAENGTGLANGRAFYQCRDGETPDGFRCDTDGNLWCGWGMGPGLDGVRVINPEGKAIGHVHLPERCANLCFGGERRNRLFMAASKGLYALYVGAQGAGLG</sequence>
<keyword evidence="3" id="KW-0862">Zinc</keyword>
<gene>
    <name evidence="6" type="ORF">AVDCRST_MAG04-3036</name>
</gene>
<dbReference type="InterPro" id="IPR051262">
    <property type="entry name" value="SMP-30/CGR1_Lactonase"/>
</dbReference>
<evidence type="ECO:0000259" key="5">
    <source>
        <dbReference type="Pfam" id="PF08450"/>
    </source>
</evidence>
<comment type="cofactor">
    <cofactor evidence="3">
        <name>Zn(2+)</name>
        <dbReference type="ChEBI" id="CHEBI:29105"/>
    </cofactor>
    <text evidence="3">Binds 1 divalent metal cation per subunit.</text>
</comment>
<dbReference type="InterPro" id="IPR011042">
    <property type="entry name" value="6-blade_b-propeller_TolB-like"/>
</dbReference>
<feature type="binding site" evidence="3">
    <location>
        <position position="263"/>
    </location>
    <ligand>
        <name>a divalent metal cation</name>
        <dbReference type="ChEBI" id="CHEBI:60240"/>
    </ligand>
</feature>
<dbReference type="InterPro" id="IPR006311">
    <property type="entry name" value="TAT_signal"/>
</dbReference>
<feature type="active site" description="Proton donor/acceptor" evidence="2">
    <location>
        <position position="263"/>
    </location>
</feature>
<accession>A0A6J4J8I8</accession>
<feature type="signal peptide" evidence="4">
    <location>
        <begin position="1"/>
        <end position="26"/>
    </location>
</feature>
<dbReference type="SUPFAM" id="SSF63829">
    <property type="entry name" value="Calcium-dependent phosphotriesterase"/>
    <property type="match status" value="1"/>
</dbReference>
<keyword evidence="4" id="KW-0732">Signal</keyword>
<dbReference type="Pfam" id="PF08450">
    <property type="entry name" value="SGL"/>
    <property type="match status" value="1"/>
</dbReference>
<proteinExistence type="predicted"/>
<feature type="domain" description="SMP-30/Gluconolactonase/LRE-like region" evidence="5">
    <location>
        <begin position="65"/>
        <end position="323"/>
    </location>
</feature>
<feature type="binding site" evidence="3">
    <location>
        <position position="67"/>
    </location>
    <ligand>
        <name>a divalent metal cation</name>
        <dbReference type="ChEBI" id="CHEBI:60240"/>
    </ligand>
</feature>
<dbReference type="PROSITE" id="PS51318">
    <property type="entry name" value="TAT"/>
    <property type="match status" value="1"/>
</dbReference>
<dbReference type="Gene3D" id="2.120.10.30">
    <property type="entry name" value="TolB, C-terminal domain"/>
    <property type="match status" value="1"/>
</dbReference>
<dbReference type="GO" id="GO:0004341">
    <property type="term" value="F:gluconolactonase activity"/>
    <property type="evidence" value="ECO:0007669"/>
    <property type="project" value="UniProtKB-EC"/>
</dbReference>
<dbReference type="PANTHER" id="PTHR47572">
    <property type="entry name" value="LIPOPROTEIN-RELATED"/>
    <property type="match status" value="1"/>
</dbReference>
<feature type="binding site" evidence="3">
    <location>
        <position position="212"/>
    </location>
    <ligand>
        <name>a divalent metal cation</name>
        <dbReference type="ChEBI" id="CHEBI:60240"/>
    </ligand>
</feature>
<evidence type="ECO:0000256" key="2">
    <source>
        <dbReference type="PIRSR" id="PIRSR605511-1"/>
    </source>
</evidence>
<reference evidence="6" key="1">
    <citation type="submission" date="2020-02" db="EMBL/GenBank/DDBJ databases">
        <authorList>
            <person name="Meier V. D."/>
        </authorList>
    </citation>
    <scope>NUCLEOTIDE SEQUENCE</scope>
    <source>
        <strain evidence="6">AVDCRST_MAG04</strain>
    </source>
</reference>
<evidence type="ECO:0000256" key="4">
    <source>
        <dbReference type="SAM" id="SignalP"/>
    </source>
</evidence>
<dbReference type="InterPro" id="IPR013658">
    <property type="entry name" value="SGL"/>
</dbReference>
<feature type="binding site" evidence="3">
    <location>
        <position position="154"/>
    </location>
    <ligand>
        <name>a divalent metal cation</name>
        <dbReference type="ChEBI" id="CHEBI:60240"/>
    </ligand>
</feature>
<evidence type="ECO:0000256" key="3">
    <source>
        <dbReference type="PIRSR" id="PIRSR605511-2"/>
    </source>
</evidence>
<keyword evidence="3" id="KW-0479">Metal-binding</keyword>
<dbReference type="GO" id="GO:0046872">
    <property type="term" value="F:metal ion binding"/>
    <property type="evidence" value="ECO:0007669"/>
    <property type="project" value="UniProtKB-KW"/>
</dbReference>
<evidence type="ECO:0000313" key="6">
    <source>
        <dbReference type="EMBL" id="CAA9270869.1"/>
    </source>
</evidence>
<organism evidence="6">
    <name type="scientific">uncultured Acetobacteraceae bacterium</name>
    <dbReference type="NCBI Taxonomy" id="169975"/>
    <lineage>
        <taxon>Bacteria</taxon>
        <taxon>Pseudomonadati</taxon>
        <taxon>Pseudomonadota</taxon>
        <taxon>Alphaproteobacteria</taxon>
        <taxon>Acetobacterales</taxon>
        <taxon>Acetobacteraceae</taxon>
        <taxon>environmental samples</taxon>
    </lineage>
</organism>
<name>A0A6J4J8I8_9PROT</name>
<keyword evidence="1 6" id="KW-0378">Hydrolase</keyword>
<dbReference type="EMBL" id="CADCTL010000218">
    <property type="protein sequence ID" value="CAA9270869.1"/>
    <property type="molecule type" value="Genomic_DNA"/>
</dbReference>
<feature type="chain" id="PRO_5026971128" evidence="4">
    <location>
        <begin position="27"/>
        <end position="339"/>
    </location>
</feature>
<dbReference type="PANTHER" id="PTHR47572:SF4">
    <property type="entry name" value="LACTONASE DRP35"/>
    <property type="match status" value="1"/>
</dbReference>
<dbReference type="AlphaFoldDB" id="A0A6J4J8I8"/>
<evidence type="ECO:0000256" key="1">
    <source>
        <dbReference type="ARBA" id="ARBA00022801"/>
    </source>
</evidence>
<protein>
    <submittedName>
        <fullName evidence="6">Gluconolactonase</fullName>
        <ecNumber evidence="6">3.1.1.17</ecNumber>
    </submittedName>
</protein>
<dbReference type="PRINTS" id="PR01790">
    <property type="entry name" value="SMP30FAMILY"/>
</dbReference>